<keyword evidence="3" id="KW-1185">Reference proteome</keyword>
<name>A0ABR2Z3K6_9CHLO</name>
<gene>
    <name evidence="2" type="ORF">WJX75_004894</name>
</gene>
<comment type="caution">
    <text evidence="2">The sequence shown here is derived from an EMBL/GenBank/DDBJ whole genome shotgun (WGS) entry which is preliminary data.</text>
</comment>
<dbReference type="EMBL" id="JALJOT010000001">
    <property type="protein sequence ID" value="KAK9918548.1"/>
    <property type="molecule type" value="Genomic_DNA"/>
</dbReference>
<sequence length="407" mass="45896">MEPRIRLGGRPKDDVDLEAAETLLNARYKFKDVAAMLQVSEYVLRARLREAGSVFRHRLDDQELAQVIEDTCHVSGHGRATGFRVIQAALSARSGVRVPRSQVLCVQAETDPDAHQARRERVIHRRMYDVHEAMVAWHIDSYEKLKMYGFYVHAGIDGGANFIVHALVALDKTSATLLRGYKSAVARYGRPLRVRADMALEAIPIGADMLDHMGPGAYIAGPSTSNTKIENFWNFVWSHWAHHAKNVFMQLERSGYLNREDPMDPFTLSVVFLPELQRTLAEMCFDWHYHGVRSQPRRGVQGYIPAHVFARGGPYPGEAPADAHMAAPRSHHPGLLAAERPIHATVYRFSWRSAAYVWKARPSTLIGRASATPRHPAWAGAYVLASRRPSLPRHEEATLDDTYWSRP</sequence>
<dbReference type="Proteomes" id="UP001491310">
    <property type="component" value="Unassembled WGS sequence"/>
</dbReference>
<organism evidence="2 3">
    <name type="scientific">Coccomyxa subellipsoidea</name>
    <dbReference type="NCBI Taxonomy" id="248742"/>
    <lineage>
        <taxon>Eukaryota</taxon>
        <taxon>Viridiplantae</taxon>
        <taxon>Chlorophyta</taxon>
        <taxon>core chlorophytes</taxon>
        <taxon>Trebouxiophyceae</taxon>
        <taxon>Trebouxiophyceae incertae sedis</taxon>
        <taxon>Coccomyxaceae</taxon>
        <taxon>Coccomyxa</taxon>
    </lineage>
</organism>
<dbReference type="PANTHER" id="PTHR46791">
    <property type="entry name" value="EXPRESSED PROTEIN"/>
    <property type="match status" value="1"/>
</dbReference>
<dbReference type="Pfam" id="PF24764">
    <property type="entry name" value="rva_4"/>
    <property type="match status" value="1"/>
</dbReference>
<dbReference type="InterPro" id="IPR058913">
    <property type="entry name" value="Integrase_dom_put"/>
</dbReference>
<protein>
    <recommendedName>
        <fullName evidence="1">Integrase core domain-containing protein</fullName>
    </recommendedName>
</protein>
<dbReference type="PANTHER" id="PTHR46791:SF5">
    <property type="entry name" value="CLR5 DOMAIN-CONTAINING PROTEIN-RELATED"/>
    <property type="match status" value="1"/>
</dbReference>
<accession>A0ABR2Z3K6</accession>
<proteinExistence type="predicted"/>
<evidence type="ECO:0000313" key="2">
    <source>
        <dbReference type="EMBL" id="KAK9918548.1"/>
    </source>
</evidence>
<evidence type="ECO:0000313" key="3">
    <source>
        <dbReference type="Proteomes" id="UP001491310"/>
    </source>
</evidence>
<feature type="domain" description="Integrase core" evidence="1">
    <location>
        <begin position="128"/>
        <end position="297"/>
    </location>
</feature>
<evidence type="ECO:0000259" key="1">
    <source>
        <dbReference type="Pfam" id="PF24764"/>
    </source>
</evidence>
<reference evidence="2 3" key="1">
    <citation type="journal article" date="2024" name="Nat. Commun.">
        <title>Phylogenomics reveals the evolutionary origins of lichenization in chlorophyte algae.</title>
        <authorList>
            <person name="Puginier C."/>
            <person name="Libourel C."/>
            <person name="Otte J."/>
            <person name="Skaloud P."/>
            <person name="Haon M."/>
            <person name="Grisel S."/>
            <person name="Petersen M."/>
            <person name="Berrin J.G."/>
            <person name="Delaux P.M."/>
            <person name="Dal Grande F."/>
            <person name="Keller J."/>
        </authorList>
    </citation>
    <scope>NUCLEOTIDE SEQUENCE [LARGE SCALE GENOMIC DNA]</scope>
    <source>
        <strain evidence="2 3">SAG 216-7</strain>
    </source>
</reference>